<evidence type="ECO:0000259" key="6">
    <source>
        <dbReference type="PROSITE" id="PS50949"/>
    </source>
</evidence>
<dbReference type="AlphaFoldDB" id="A0A0G4JQT0"/>
<feature type="domain" description="HTH gntR-type" evidence="6">
    <location>
        <begin position="16"/>
        <end position="84"/>
    </location>
</feature>
<evidence type="ECO:0000256" key="2">
    <source>
        <dbReference type="ARBA" id="ARBA00022898"/>
    </source>
</evidence>
<evidence type="ECO:0000256" key="4">
    <source>
        <dbReference type="ARBA" id="ARBA00023125"/>
    </source>
</evidence>
<dbReference type="STRING" id="1109412.BN1221_00697c"/>
<keyword evidence="8" id="KW-1185">Reference proteome</keyword>
<dbReference type="GO" id="GO:0030170">
    <property type="term" value="F:pyridoxal phosphate binding"/>
    <property type="evidence" value="ECO:0007669"/>
    <property type="project" value="InterPro"/>
</dbReference>
<dbReference type="EC" id="2.6.1.1" evidence="7"/>
<dbReference type="Gene3D" id="3.90.1150.10">
    <property type="entry name" value="Aspartate Aminotransferase, domain 1"/>
    <property type="match status" value="1"/>
</dbReference>
<dbReference type="InterPro" id="IPR000524">
    <property type="entry name" value="Tscrpt_reg_HTH_GntR"/>
</dbReference>
<dbReference type="Gene3D" id="3.40.640.10">
    <property type="entry name" value="Type I PLP-dependent aspartate aminotransferase-like (Major domain)"/>
    <property type="match status" value="1"/>
</dbReference>
<gene>
    <name evidence="7" type="ORF">BN1221_00697c</name>
</gene>
<dbReference type="InterPro" id="IPR036388">
    <property type="entry name" value="WH-like_DNA-bd_sf"/>
</dbReference>
<dbReference type="InterPro" id="IPR015424">
    <property type="entry name" value="PyrdxlP-dep_Trfase"/>
</dbReference>
<dbReference type="GO" id="GO:0003700">
    <property type="term" value="F:DNA-binding transcription factor activity"/>
    <property type="evidence" value="ECO:0007669"/>
    <property type="project" value="InterPro"/>
</dbReference>
<name>A0A0G4JQT0_9GAMM</name>
<accession>A0A0G4JQT0</accession>
<dbReference type="InterPro" id="IPR015422">
    <property type="entry name" value="PyrdxlP-dep_Trfase_small"/>
</dbReference>
<dbReference type="SUPFAM" id="SSF46785">
    <property type="entry name" value="Winged helix' DNA-binding domain"/>
    <property type="match status" value="1"/>
</dbReference>
<dbReference type="CDD" id="cd00609">
    <property type="entry name" value="AAT_like"/>
    <property type="match status" value="1"/>
</dbReference>
<dbReference type="Gene3D" id="1.10.10.10">
    <property type="entry name" value="Winged helix-like DNA-binding domain superfamily/Winged helix DNA-binding domain"/>
    <property type="match status" value="1"/>
</dbReference>
<dbReference type="Pfam" id="PF00392">
    <property type="entry name" value="GntR"/>
    <property type="match status" value="1"/>
</dbReference>
<keyword evidence="7" id="KW-0032">Aminotransferase</keyword>
<dbReference type="PANTHER" id="PTHR46577">
    <property type="entry name" value="HTH-TYPE TRANSCRIPTIONAL REGULATORY PROTEIN GABR"/>
    <property type="match status" value="1"/>
</dbReference>
<dbReference type="InterPro" id="IPR004839">
    <property type="entry name" value="Aminotransferase_I/II_large"/>
</dbReference>
<dbReference type="PROSITE" id="PS50949">
    <property type="entry name" value="HTH_GNTR"/>
    <property type="match status" value="1"/>
</dbReference>
<dbReference type="Pfam" id="PF00155">
    <property type="entry name" value="Aminotran_1_2"/>
    <property type="match status" value="1"/>
</dbReference>
<keyword evidence="4" id="KW-0238">DNA-binding</keyword>
<keyword evidence="2" id="KW-0663">Pyridoxal phosphate</keyword>
<dbReference type="SMART" id="SM00345">
    <property type="entry name" value="HTH_GNTR"/>
    <property type="match status" value="1"/>
</dbReference>
<keyword evidence="7" id="KW-0808">Transferase</keyword>
<protein>
    <submittedName>
        <fullName evidence="7">Transcriptional regulator, GntR family domain / Aspartate aminotransferase</fullName>
        <ecNumber evidence="7">2.6.1.1</ecNumber>
    </submittedName>
</protein>
<proteinExistence type="inferred from homology"/>
<evidence type="ECO:0000256" key="5">
    <source>
        <dbReference type="ARBA" id="ARBA00023163"/>
    </source>
</evidence>
<organism evidence="7 8">
    <name type="scientific">Brenneria goodwinii</name>
    <dbReference type="NCBI Taxonomy" id="1109412"/>
    <lineage>
        <taxon>Bacteria</taxon>
        <taxon>Pseudomonadati</taxon>
        <taxon>Pseudomonadota</taxon>
        <taxon>Gammaproteobacteria</taxon>
        <taxon>Enterobacterales</taxon>
        <taxon>Pectobacteriaceae</taxon>
        <taxon>Brenneria</taxon>
    </lineage>
</organism>
<evidence type="ECO:0000256" key="3">
    <source>
        <dbReference type="ARBA" id="ARBA00023015"/>
    </source>
</evidence>
<dbReference type="GO" id="GO:0004069">
    <property type="term" value="F:L-aspartate:2-oxoglutarate aminotransferase activity"/>
    <property type="evidence" value="ECO:0007669"/>
    <property type="project" value="UniProtKB-EC"/>
</dbReference>
<comment type="similarity">
    <text evidence="1">In the C-terminal section; belongs to the class-I pyridoxal-phosphate-dependent aminotransferase family.</text>
</comment>
<dbReference type="SUPFAM" id="SSF53383">
    <property type="entry name" value="PLP-dependent transferases"/>
    <property type="match status" value="1"/>
</dbReference>
<dbReference type="InterPro" id="IPR036390">
    <property type="entry name" value="WH_DNA-bd_sf"/>
</dbReference>
<dbReference type="Proteomes" id="UP000044377">
    <property type="component" value="Unassembled WGS sequence"/>
</dbReference>
<sequence>MTKSIDTNWLAEQLHNHSIRGIAMDMSALIRAGKIEIGRQLPPVRELAEALGVSPATISAAWSQLRRQKVIAGRGRTGMWVSGQQVSPRPERFEKIGNFGAAIVADLTLSAPDSDLLPDLDEALLYGARVKNLNSYQRTSIIPELEEQLHKNWPYAAQAFMTSDGGFDGVNLALQTLILPGSTVVIERPTAARLLDLLDHIGINLIQVECDEYGPVVDALKQALQHKPAAFIYQPRTHSITGHSVSPSRMTAMAELLADNPMTMIIEDDGVGEISSYPALSMGSYYPAQTIYVRSYSKAYGPDLRMAVLSGSADVIGKIQSFRNFGAGWSSRILQGALSFLLADRKTQQGIEHARQAYHQRRQWLADALARRGIYVPENDSLCIWLPVPSERYALITLAAHGVAVQPGERFGMKNGHYVRISTSQLQESLIETIAEAISHIYR</sequence>
<evidence type="ECO:0000313" key="8">
    <source>
        <dbReference type="Proteomes" id="UP000044377"/>
    </source>
</evidence>
<dbReference type="InterPro" id="IPR015421">
    <property type="entry name" value="PyrdxlP-dep_Trfase_major"/>
</dbReference>
<evidence type="ECO:0000313" key="7">
    <source>
        <dbReference type="EMBL" id="CPR14290.1"/>
    </source>
</evidence>
<dbReference type="GO" id="GO:0003677">
    <property type="term" value="F:DNA binding"/>
    <property type="evidence" value="ECO:0007669"/>
    <property type="project" value="UniProtKB-KW"/>
</dbReference>
<reference evidence="8" key="1">
    <citation type="submission" date="2015-01" db="EMBL/GenBank/DDBJ databases">
        <authorList>
            <person name="Paterson Steve"/>
        </authorList>
    </citation>
    <scope>NUCLEOTIDE SEQUENCE [LARGE SCALE GENOMIC DNA]</scope>
    <source>
        <strain evidence="8">OBR1</strain>
    </source>
</reference>
<keyword evidence="3" id="KW-0805">Transcription regulation</keyword>
<keyword evidence="5" id="KW-0804">Transcription</keyword>
<dbReference type="OrthoDB" id="9804020at2"/>
<dbReference type="RefSeq" id="WP_048636138.1">
    <property type="nucleotide sequence ID" value="NZ_CGIG01000001.1"/>
</dbReference>
<dbReference type="PANTHER" id="PTHR46577:SF1">
    <property type="entry name" value="HTH-TYPE TRANSCRIPTIONAL REGULATORY PROTEIN GABR"/>
    <property type="match status" value="1"/>
</dbReference>
<dbReference type="InterPro" id="IPR051446">
    <property type="entry name" value="HTH_trans_reg/aminotransferase"/>
</dbReference>
<evidence type="ECO:0000256" key="1">
    <source>
        <dbReference type="ARBA" id="ARBA00005384"/>
    </source>
</evidence>
<dbReference type="EMBL" id="CGIG01000001">
    <property type="protein sequence ID" value="CPR14290.1"/>
    <property type="molecule type" value="Genomic_DNA"/>
</dbReference>